<dbReference type="Gene3D" id="2.160.20.80">
    <property type="entry name" value="E3 ubiquitin-protein ligase SopA"/>
    <property type="match status" value="1"/>
</dbReference>
<evidence type="ECO:0000256" key="1">
    <source>
        <dbReference type="SAM" id="Phobius"/>
    </source>
</evidence>
<protein>
    <submittedName>
        <fullName evidence="3">SV2B protein</fullName>
    </submittedName>
</protein>
<dbReference type="AlphaFoldDB" id="A0A7L2IFS3"/>
<keyword evidence="1" id="KW-1133">Transmembrane helix</keyword>
<dbReference type="EMBL" id="VWYK01033439">
    <property type="protein sequence ID" value="NXR08263.1"/>
    <property type="molecule type" value="Genomic_DNA"/>
</dbReference>
<keyword evidence="1" id="KW-0472">Membrane</keyword>
<dbReference type="OrthoDB" id="433512at2759"/>
<feature type="non-terminal residue" evidence="3">
    <location>
        <position position="1"/>
    </location>
</feature>
<reference evidence="3 4" key="1">
    <citation type="submission" date="2019-09" db="EMBL/GenBank/DDBJ databases">
        <title>Bird 10,000 Genomes (B10K) Project - Family phase.</title>
        <authorList>
            <person name="Zhang G."/>
        </authorList>
    </citation>
    <scope>NUCLEOTIDE SEQUENCE [LARGE SCALE GENOMIC DNA]</scope>
    <source>
        <strain evidence="3">B10K-DU-001-42</strain>
        <tissue evidence="3">Muscle</tissue>
    </source>
</reference>
<keyword evidence="4" id="KW-1185">Reference proteome</keyword>
<evidence type="ECO:0000313" key="3">
    <source>
        <dbReference type="EMBL" id="NXR08263.1"/>
    </source>
</evidence>
<feature type="transmembrane region" description="Helical" evidence="1">
    <location>
        <begin position="73"/>
        <end position="96"/>
    </location>
</feature>
<feature type="domain" description="SV2A/B/C luminal" evidence="2">
    <location>
        <begin position="1"/>
        <end position="56"/>
    </location>
</feature>
<sequence length="111" mass="12972">FKEVRFEDSLFEDCYFEDVTSSETFFENCTIISTVFYNTDLYEHKFINCRLINSTFMKEKEGCHLDFEEDNDFLIYLVSFLGSLSVLPGNIISALLMDKIGRIKMIGEWGC</sequence>
<dbReference type="SUPFAM" id="SSF141571">
    <property type="entry name" value="Pentapeptide repeat-like"/>
    <property type="match status" value="1"/>
</dbReference>
<organism evidence="3 4">
    <name type="scientific">Semnornis frantzii</name>
    <dbReference type="NCBI Taxonomy" id="91796"/>
    <lineage>
        <taxon>Eukaryota</taxon>
        <taxon>Metazoa</taxon>
        <taxon>Chordata</taxon>
        <taxon>Craniata</taxon>
        <taxon>Vertebrata</taxon>
        <taxon>Euteleostomi</taxon>
        <taxon>Archelosauria</taxon>
        <taxon>Archosauria</taxon>
        <taxon>Dinosauria</taxon>
        <taxon>Saurischia</taxon>
        <taxon>Theropoda</taxon>
        <taxon>Coelurosauria</taxon>
        <taxon>Aves</taxon>
        <taxon>Neognathae</taxon>
        <taxon>Neoaves</taxon>
        <taxon>Telluraves</taxon>
        <taxon>Coraciimorphae</taxon>
        <taxon>Piciformes</taxon>
        <taxon>Ramphastidae</taxon>
        <taxon>Semnornis</taxon>
    </lineage>
</organism>
<feature type="non-terminal residue" evidence="3">
    <location>
        <position position="111"/>
    </location>
</feature>
<comment type="caution">
    <text evidence="3">The sequence shown here is derived from an EMBL/GenBank/DDBJ whole genome shotgun (WGS) entry which is preliminary data.</text>
</comment>
<evidence type="ECO:0000313" key="4">
    <source>
        <dbReference type="Proteomes" id="UP000536381"/>
    </source>
</evidence>
<gene>
    <name evidence="3" type="primary">Sv2b</name>
    <name evidence="3" type="ORF">SEMFRA_R01862</name>
</gene>
<dbReference type="Pfam" id="PF23894">
    <property type="entry name" value="LD_SV2"/>
    <property type="match status" value="1"/>
</dbReference>
<name>A0A7L2IFS3_9PICI</name>
<evidence type="ECO:0000259" key="2">
    <source>
        <dbReference type="Pfam" id="PF23894"/>
    </source>
</evidence>
<keyword evidence="1" id="KW-0812">Transmembrane</keyword>
<dbReference type="InterPro" id="IPR055415">
    <property type="entry name" value="LD_SV2"/>
</dbReference>
<dbReference type="Proteomes" id="UP000536381">
    <property type="component" value="Unassembled WGS sequence"/>
</dbReference>
<proteinExistence type="predicted"/>
<accession>A0A7L2IFS3</accession>